<organism evidence="2 3">
    <name type="scientific">Chromatium okenii</name>
    <dbReference type="NCBI Taxonomy" id="61644"/>
    <lineage>
        <taxon>Bacteria</taxon>
        <taxon>Pseudomonadati</taxon>
        <taxon>Pseudomonadota</taxon>
        <taxon>Gammaproteobacteria</taxon>
        <taxon>Chromatiales</taxon>
        <taxon>Chromatiaceae</taxon>
        <taxon>Chromatium</taxon>
    </lineage>
</organism>
<name>A0A2S7XP53_9GAMM</name>
<comment type="caution">
    <text evidence="2">The sequence shown here is derived from an EMBL/GenBank/DDBJ whole genome shotgun (WGS) entry which is preliminary data.</text>
</comment>
<dbReference type="PANTHER" id="PTHR43300:SF7">
    <property type="entry name" value="UDP-N-ACETYLBACILLOSAMINE N-ACETYLTRANSFERASE"/>
    <property type="match status" value="1"/>
</dbReference>
<gene>
    <name evidence="2" type="ORF">CXB77_15060</name>
</gene>
<dbReference type="EMBL" id="PPGH01000037">
    <property type="protein sequence ID" value="PQJ95495.1"/>
    <property type="molecule type" value="Genomic_DNA"/>
</dbReference>
<reference evidence="2 3" key="1">
    <citation type="submission" date="2018-01" db="EMBL/GenBank/DDBJ databases">
        <title>The complete genome sequence of Chromatium okenii LaCa, a purple sulfur bacterium with a turbulent life.</title>
        <authorList>
            <person name="Luedin S.M."/>
            <person name="Liechti N."/>
            <person name="Storelli N."/>
            <person name="Danza F."/>
            <person name="Wittwer M."/>
            <person name="Pothier J.F."/>
            <person name="Tonolla M.A."/>
        </authorList>
    </citation>
    <scope>NUCLEOTIDE SEQUENCE [LARGE SCALE GENOMIC DNA]</scope>
    <source>
        <strain evidence="2 3">LaCa</strain>
    </source>
</reference>
<dbReference type="AlphaFoldDB" id="A0A2S7XP53"/>
<evidence type="ECO:0000313" key="2">
    <source>
        <dbReference type="EMBL" id="PQJ95495.1"/>
    </source>
</evidence>
<dbReference type="Pfam" id="PF00132">
    <property type="entry name" value="Hexapep"/>
    <property type="match status" value="1"/>
</dbReference>
<dbReference type="InterPro" id="IPR011004">
    <property type="entry name" value="Trimer_LpxA-like_sf"/>
</dbReference>
<evidence type="ECO:0000256" key="1">
    <source>
        <dbReference type="ARBA" id="ARBA00007274"/>
    </source>
</evidence>
<dbReference type="InterPro" id="IPR050179">
    <property type="entry name" value="Trans_hexapeptide_repeat"/>
</dbReference>
<evidence type="ECO:0008006" key="4">
    <source>
        <dbReference type="Google" id="ProtNLM"/>
    </source>
</evidence>
<keyword evidence="3" id="KW-1185">Reference proteome</keyword>
<dbReference type="Gene3D" id="3.40.50.20">
    <property type="match status" value="1"/>
</dbReference>
<dbReference type="InterPro" id="IPR001451">
    <property type="entry name" value="Hexapep"/>
</dbReference>
<dbReference type="OrthoDB" id="9800846at2"/>
<dbReference type="RefSeq" id="WP_105074517.1">
    <property type="nucleotide sequence ID" value="NZ_JAFLKP010000096.1"/>
</dbReference>
<accession>A0A2S7XP53</accession>
<dbReference type="SUPFAM" id="SSF51161">
    <property type="entry name" value="Trimeric LpxA-like enzymes"/>
    <property type="match status" value="1"/>
</dbReference>
<sequence>MRLLIYGSKEFAATVAELARHCGHDVVGMVDDYSMGSNILGSFDVISHSHPPSQYGIAVAVGYKNLLARWSVWEKIKLIGYQSPILIHPRAYVADTAQIGEGAMVMAGAIVDVRVQLGALTVLWPGTCINHDTRVGANTFISPNATLCGFVNVGSHSFVGAGAVIADHCTVPDESFIKMLTRYTLNL</sequence>
<protein>
    <recommendedName>
        <fullName evidence="4">PglD N-terminal domain-containing protein</fullName>
    </recommendedName>
</protein>
<comment type="similarity">
    <text evidence="1">Belongs to the transferase hexapeptide repeat family.</text>
</comment>
<evidence type="ECO:0000313" key="3">
    <source>
        <dbReference type="Proteomes" id="UP000239936"/>
    </source>
</evidence>
<dbReference type="Gene3D" id="2.160.10.10">
    <property type="entry name" value="Hexapeptide repeat proteins"/>
    <property type="match status" value="1"/>
</dbReference>
<dbReference type="Proteomes" id="UP000239936">
    <property type="component" value="Unassembled WGS sequence"/>
</dbReference>
<proteinExistence type="inferred from homology"/>
<dbReference type="PANTHER" id="PTHR43300">
    <property type="entry name" value="ACETYLTRANSFERASE"/>
    <property type="match status" value="1"/>
</dbReference>